<keyword evidence="3 12" id="KW-0813">Transport</keyword>
<comment type="subcellular location">
    <subcellularLocation>
        <location evidence="12">Cell membrane</location>
        <topology evidence="12">Multi-pass membrane protein</topology>
    </subcellularLocation>
    <subcellularLocation>
        <location evidence="1">Membrane</location>
        <topology evidence="1">Multi-pass membrane protein</topology>
    </subcellularLocation>
</comment>
<dbReference type="GO" id="GO:0015079">
    <property type="term" value="F:potassium ion transmembrane transporter activity"/>
    <property type="evidence" value="ECO:0007669"/>
    <property type="project" value="UniProtKB-UniRule"/>
</dbReference>
<dbReference type="RefSeq" id="WP_200271905.1">
    <property type="nucleotide sequence ID" value="NZ_JAENIJ010000024.1"/>
</dbReference>
<keyword evidence="6 12" id="KW-0812">Transmembrane</keyword>
<dbReference type="GO" id="GO:0015293">
    <property type="term" value="F:symporter activity"/>
    <property type="evidence" value="ECO:0007669"/>
    <property type="project" value="UniProtKB-UniRule"/>
</dbReference>
<protein>
    <recommendedName>
        <fullName evidence="12">Probable potassium transport system protein Kup</fullName>
    </recommendedName>
</protein>
<evidence type="ECO:0000256" key="5">
    <source>
        <dbReference type="ARBA" id="ARBA00022538"/>
    </source>
</evidence>
<feature type="domain" description="K+ potassium transporter integral membrane" evidence="13">
    <location>
        <begin position="18"/>
        <end position="471"/>
    </location>
</feature>
<evidence type="ECO:0000259" key="14">
    <source>
        <dbReference type="Pfam" id="PF22776"/>
    </source>
</evidence>
<dbReference type="InterPro" id="IPR023051">
    <property type="entry name" value="Kup"/>
</dbReference>
<evidence type="ECO:0000256" key="12">
    <source>
        <dbReference type="HAMAP-Rule" id="MF_01522"/>
    </source>
</evidence>
<feature type="transmembrane region" description="Helical" evidence="12">
    <location>
        <begin position="253"/>
        <end position="275"/>
    </location>
</feature>
<dbReference type="PANTHER" id="PTHR30540">
    <property type="entry name" value="OSMOTIC STRESS POTASSIUM TRANSPORTER"/>
    <property type="match status" value="1"/>
</dbReference>
<feature type="transmembrane region" description="Helical" evidence="12">
    <location>
        <begin position="405"/>
        <end position="425"/>
    </location>
</feature>
<dbReference type="AlphaFoldDB" id="A0A934SCY3"/>
<feature type="transmembrane region" description="Helical" evidence="12">
    <location>
        <begin position="295"/>
        <end position="324"/>
    </location>
</feature>
<evidence type="ECO:0000313" key="16">
    <source>
        <dbReference type="Proteomes" id="UP000603141"/>
    </source>
</evidence>
<evidence type="ECO:0000256" key="4">
    <source>
        <dbReference type="ARBA" id="ARBA00022475"/>
    </source>
</evidence>
<evidence type="ECO:0000313" key="15">
    <source>
        <dbReference type="EMBL" id="MBK1883599.1"/>
    </source>
</evidence>
<dbReference type="GO" id="GO:0005886">
    <property type="term" value="C:plasma membrane"/>
    <property type="evidence" value="ECO:0007669"/>
    <property type="project" value="UniProtKB-SubCell"/>
</dbReference>
<dbReference type="EMBL" id="JAENIJ010000024">
    <property type="protein sequence ID" value="MBK1883599.1"/>
    <property type="molecule type" value="Genomic_DNA"/>
</dbReference>
<keyword evidence="8 12" id="KW-0630">Potassium</keyword>
<evidence type="ECO:0000256" key="2">
    <source>
        <dbReference type="ARBA" id="ARBA00007019"/>
    </source>
</evidence>
<comment type="caution">
    <text evidence="15">The sequence shown here is derived from an EMBL/GenBank/DDBJ whole genome shotgun (WGS) entry which is preliminary data.</text>
</comment>
<reference evidence="15" key="1">
    <citation type="submission" date="2021-01" db="EMBL/GenBank/DDBJ databases">
        <title>Modified the classification status of verrucomicrobia.</title>
        <authorList>
            <person name="Feng X."/>
        </authorList>
    </citation>
    <scope>NUCLEOTIDE SEQUENCE</scope>
    <source>
        <strain evidence="15">KCTC 22041</strain>
    </source>
</reference>
<feature type="transmembrane region" description="Helical" evidence="12">
    <location>
        <begin position="54"/>
        <end position="75"/>
    </location>
</feature>
<feature type="transmembrane region" description="Helical" evidence="12">
    <location>
        <begin position="219"/>
        <end position="241"/>
    </location>
</feature>
<keyword evidence="4 12" id="KW-1003">Cell membrane</keyword>
<feature type="transmembrane region" description="Helical" evidence="12">
    <location>
        <begin position="110"/>
        <end position="134"/>
    </location>
</feature>
<evidence type="ECO:0000256" key="1">
    <source>
        <dbReference type="ARBA" id="ARBA00004141"/>
    </source>
</evidence>
<dbReference type="Proteomes" id="UP000603141">
    <property type="component" value="Unassembled WGS sequence"/>
</dbReference>
<comment type="catalytic activity">
    <reaction evidence="12">
        <text>K(+)(in) + H(+)(in) = K(+)(out) + H(+)(out)</text>
        <dbReference type="Rhea" id="RHEA:28490"/>
        <dbReference type="ChEBI" id="CHEBI:15378"/>
        <dbReference type="ChEBI" id="CHEBI:29103"/>
    </reaction>
</comment>
<dbReference type="HAMAP" id="MF_01522">
    <property type="entry name" value="Kup"/>
    <property type="match status" value="1"/>
</dbReference>
<evidence type="ECO:0000259" key="13">
    <source>
        <dbReference type="Pfam" id="PF02705"/>
    </source>
</evidence>
<evidence type="ECO:0000256" key="6">
    <source>
        <dbReference type="ARBA" id="ARBA00022692"/>
    </source>
</evidence>
<feature type="transmembrane region" description="Helical" evidence="12">
    <location>
        <begin position="431"/>
        <end position="451"/>
    </location>
</feature>
<dbReference type="InterPro" id="IPR053952">
    <property type="entry name" value="K_trans_C"/>
</dbReference>
<comment type="similarity">
    <text evidence="2 12">Belongs to the HAK/KUP transporter (TC 2.A.72) family.</text>
</comment>
<dbReference type="InterPro" id="IPR053951">
    <property type="entry name" value="K_trans_N"/>
</dbReference>
<dbReference type="Pfam" id="PF02705">
    <property type="entry name" value="K_trans"/>
    <property type="match status" value="1"/>
</dbReference>
<feature type="domain" description="K+ potassium transporter C-terminal" evidence="14">
    <location>
        <begin position="482"/>
        <end position="630"/>
    </location>
</feature>
<feature type="transmembrane region" description="Helical" evidence="12">
    <location>
        <begin position="177"/>
        <end position="199"/>
    </location>
</feature>
<proteinExistence type="inferred from homology"/>
<gene>
    <name evidence="12" type="primary">kup</name>
    <name evidence="15" type="ORF">JIN85_14345</name>
</gene>
<keyword evidence="10 12" id="KW-0406">Ion transport</keyword>
<keyword evidence="9 12" id="KW-1133">Transmembrane helix</keyword>
<sequence>MSSSMNHNAANPKVAAAALAALGIVFGDIGTSPLYAFRECFASEDSAPLSPDNLIGAASLIVWSLLLVVTAKYLFIILRLDNRGEGGILALSALIRSAARRLGGTDPRPVLIFGLVGAALIYADGMLTPAISVLSAVEGLTVNAPGLQECVVPIAVGILIGVFAIQKHGTGKVGKFLGPIVLLWFAVLAILGIKTLFIHPQVLLALSPMQGVYFLFREWQHAMPLLAAVFLAVTGGEALYADLGHFGAKPIRVAWFSVVLPALALNYLGQAALLTADPTAISNPFILMAPEILQLPLTLLATAAAVIASQALISGAFSLTTQAVQLGCLPRVRIMYTSDESAGQVYVPAVNRLLAFACVLLVISFKTSTALAGAYGIAIALTMTITSLLFYSATRAVWAWSKAKAVGLTALFLVLDVAFLVANSVKIIHGGWLPLIIAGAILSLMLTWLWGRRLLYERMRRDSLPVDALLQDLANGKIHRVSGTAIYMTGGGDVVPNALLHNLKHNQVIHERVILLHVQTLDQPTACLDERISREELGEGFFRLSLRFGFAETPDVPTALKELLPKAIRYQPGRTTFFLGRETYGIRKDAGTLDRLRLLFFAAMARNASPATAYFQLPPGRVVELGAHLTL</sequence>
<evidence type="ECO:0000256" key="7">
    <source>
        <dbReference type="ARBA" id="ARBA00022847"/>
    </source>
</evidence>
<evidence type="ECO:0000256" key="10">
    <source>
        <dbReference type="ARBA" id="ARBA00023065"/>
    </source>
</evidence>
<keyword evidence="16" id="KW-1185">Reference proteome</keyword>
<name>A0A934SCY3_9BACT</name>
<dbReference type="Pfam" id="PF22776">
    <property type="entry name" value="K_trans_C"/>
    <property type="match status" value="1"/>
</dbReference>
<organism evidence="15 16">
    <name type="scientific">Luteolibacter pohnpeiensis</name>
    <dbReference type="NCBI Taxonomy" id="454153"/>
    <lineage>
        <taxon>Bacteria</taxon>
        <taxon>Pseudomonadati</taxon>
        <taxon>Verrucomicrobiota</taxon>
        <taxon>Verrucomicrobiia</taxon>
        <taxon>Verrucomicrobiales</taxon>
        <taxon>Verrucomicrobiaceae</taxon>
        <taxon>Luteolibacter</taxon>
    </lineage>
</organism>
<feature type="transmembrane region" description="Helical" evidence="12">
    <location>
        <begin position="146"/>
        <end position="165"/>
    </location>
</feature>
<keyword evidence="7 12" id="KW-0769">Symport</keyword>
<accession>A0A934SCY3</accession>
<dbReference type="InterPro" id="IPR003855">
    <property type="entry name" value="K+_transporter"/>
</dbReference>
<keyword evidence="5 12" id="KW-0633">Potassium transport</keyword>
<comment type="function">
    <text evidence="12">Transport of potassium into the cell. Likely operates as a K(+):H(+) symporter.</text>
</comment>
<evidence type="ECO:0000256" key="8">
    <source>
        <dbReference type="ARBA" id="ARBA00022958"/>
    </source>
</evidence>
<evidence type="ECO:0000256" key="11">
    <source>
        <dbReference type="ARBA" id="ARBA00023136"/>
    </source>
</evidence>
<feature type="transmembrane region" description="Helical" evidence="12">
    <location>
        <begin position="345"/>
        <end position="365"/>
    </location>
</feature>
<keyword evidence="11 12" id="KW-0472">Membrane</keyword>
<dbReference type="PANTHER" id="PTHR30540:SF79">
    <property type="entry name" value="LOW AFFINITY POTASSIUM TRANSPORT SYSTEM PROTEIN KUP"/>
    <property type="match status" value="1"/>
</dbReference>
<evidence type="ECO:0000256" key="3">
    <source>
        <dbReference type="ARBA" id="ARBA00022448"/>
    </source>
</evidence>
<evidence type="ECO:0000256" key="9">
    <source>
        <dbReference type="ARBA" id="ARBA00022989"/>
    </source>
</evidence>
<feature type="transmembrane region" description="Helical" evidence="12">
    <location>
        <begin position="371"/>
        <end position="393"/>
    </location>
</feature>